<keyword evidence="1" id="KW-0732">Signal</keyword>
<dbReference type="Proteomes" id="UP000265140">
    <property type="component" value="Chromosome 20"/>
</dbReference>
<dbReference type="InterPro" id="IPR013783">
    <property type="entry name" value="Ig-like_fold"/>
</dbReference>
<evidence type="ECO:0000313" key="4">
    <source>
        <dbReference type="Proteomes" id="UP000265140"/>
    </source>
</evidence>
<evidence type="ECO:0000259" key="2">
    <source>
        <dbReference type="Pfam" id="PF07686"/>
    </source>
</evidence>
<dbReference type="SUPFAM" id="SSF48726">
    <property type="entry name" value="Immunoglobulin"/>
    <property type="match status" value="1"/>
</dbReference>
<evidence type="ECO:0000256" key="1">
    <source>
        <dbReference type="SAM" id="SignalP"/>
    </source>
</evidence>
<dbReference type="AlphaFoldDB" id="A0A6Q2YMH3"/>
<organism evidence="3 4">
    <name type="scientific">Esox lucius</name>
    <name type="common">Northern pike</name>
    <dbReference type="NCBI Taxonomy" id="8010"/>
    <lineage>
        <taxon>Eukaryota</taxon>
        <taxon>Metazoa</taxon>
        <taxon>Chordata</taxon>
        <taxon>Craniata</taxon>
        <taxon>Vertebrata</taxon>
        <taxon>Euteleostomi</taxon>
        <taxon>Actinopterygii</taxon>
        <taxon>Neopterygii</taxon>
        <taxon>Teleostei</taxon>
        <taxon>Protacanthopterygii</taxon>
        <taxon>Esociformes</taxon>
        <taxon>Esocidae</taxon>
        <taxon>Esox</taxon>
    </lineage>
</organism>
<dbReference type="PANTHER" id="PTHR46013">
    <property type="entry name" value="VASCULAR CELL ADHESION MOLECULE 1"/>
    <property type="match status" value="1"/>
</dbReference>
<dbReference type="InterPro" id="IPR036179">
    <property type="entry name" value="Ig-like_dom_sf"/>
</dbReference>
<reference evidence="4" key="1">
    <citation type="journal article" date="2014" name="PLoS ONE">
        <title>The genome and linkage map of the northern pike (Esox lucius): conserved synteny revealed between the salmonid sister group and the Neoteleostei.</title>
        <authorList>
            <person name="Rondeau E.B."/>
            <person name="Minkley D.R."/>
            <person name="Leong J.S."/>
            <person name="Messmer A.M."/>
            <person name="Jantzen J.R."/>
            <person name="von Schalburg K.R."/>
            <person name="Lemon C."/>
            <person name="Bird N.H."/>
            <person name="Koop B.F."/>
        </authorList>
    </citation>
    <scope>NUCLEOTIDE SEQUENCE</scope>
</reference>
<dbReference type="Ensembl" id="ENSELUT00000049679.2">
    <property type="protein sequence ID" value="ENSELUP00000066980.1"/>
    <property type="gene ID" value="ENSELUG00000031887.2"/>
</dbReference>
<feature type="signal peptide" evidence="1">
    <location>
        <begin position="1"/>
        <end position="22"/>
    </location>
</feature>
<name>A0A6Q2YMH3_ESOLU</name>
<dbReference type="InterPro" id="IPR013106">
    <property type="entry name" value="Ig_V-set"/>
</dbReference>
<evidence type="ECO:0000313" key="3">
    <source>
        <dbReference type="Ensembl" id="ENSELUP00000066980.1"/>
    </source>
</evidence>
<accession>A0A6Q2YMH3</accession>
<dbReference type="Gene3D" id="2.60.40.10">
    <property type="entry name" value="Immunoglobulins"/>
    <property type="match status" value="1"/>
</dbReference>
<reference evidence="3" key="4">
    <citation type="submission" date="2025-09" db="UniProtKB">
        <authorList>
            <consortium name="Ensembl"/>
        </authorList>
    </citation>
    <scope>IDENTIFICATION</scope>
</reference>
<proteinExistence type="predicted"/>
<reference evidence="3" key="3">
    <citation type="submission" date="2025-08" db="UniProtKB">
        <authorList>
            <consortium name="Ensembl"/>
        </authorList>
    </citation>
    <scope>IDENTIFICATION</scope>
</reference>
<dbReference type="Bgee" id="ENSELUG00000031887">
    <property type="expression patterns" value="Expressed in liver and 2 other cell types or tissues"/>
</dbReference>
<reference evidence="3" key="2">
    <citation type="submission" date="2020-02" db="EMBL/GenBank/DDBJ databases">
        <title>Esox lucius (northern pike) genome, fEsoLuc1, primary haplotype.</title>
        <authorList>
            <person name="Myers G."/>
            <person name="Karagic N."/>
            <person name="Meyer A."/>
            <person name="Pippel M."/>
            <person name="Reichard M."/>
            <person name="Winkler S."/>
            <person name="Tracey A."/>
            <person name="Sims Y."/>
            <person name="Howe K."/>
            <person name="Rhie A."/>
            <person name="Formenti G."/>
            <person name="Durbin R."/>
            <person name="Fedrigo O."/>
            <person name="Jarvis E.D."/>
        </authorList>
    </citation>
    <scope>NUCLEOTIDE SEQUENCE [LARGE SCALE GENOMIC DNA]</scope>
</reference>
<protein>
    <recommendedName>
        <fullName evidence="2">Immunoglobulin V-set domain-containing protein</fullName>
    </recommendedName>
</protein>
<dbReference type="PANTHER" id="PTHR46013:SF4">
    <property type="entry name" value="B-CELL RECEPTOR CD22-RELATED"/>
    <property type="match status" value="1"/>
</dbReference>
<sequence>MICTSSHSVFISILYCRVSVLSSDWAVRVPSAPVCADAGSSVVLPCSYNFPEPYRVLSEMWCRDQSRCITPRYVYHSQGILPELAYQGRVEYLGKEGTRNCSLRISDLRMSDNGKYMFYFITNHPVEKPPEQIGVTLLVAGKTTVLLVHLAMHHIYSSVNNLLLMYVEVTESLRNKYLRNKSIFTTVSIQGYYTFKLQQFDSYE</sequence>
<dbReference type="InParanoid" id="A0A6Q2YMH3"/>
<dbReference type="Pfam" id="PF07686">
    <property type="entry name" value="V-set"/>
    <property type="match status" value="1"/>
</dbReference>
<feature type="domain" description="Immunoglobulin V-set" evidence="2">
    <location>
        <begin position="32"/>
        <end position="126"/>
    </location>
</feature>
<keyword evidence="4" id="KW-1185">Reference proteome</keyword>
<dbReference type="GeneTree" id="ENSGT00920000149572"/>
<feature type="chain" id="PRO_5027685958" description="Immunoglobulin V-set domain-containing protein" evidence="1">
    <location>
        <begin position="23"/>
        <end position="204"/>
    </location>
</feature>